<feature type="signal peptide" evidence="2">
    <location>
        <begin position="1"/>
        <end position="21"/>
    </location>
</feature>
<dbReference type="AlphaFoldDB" id="A0A9Q1CHW3"/>
<evidence type="ECO:0000256" key="2">
    <source>
        <dbReference type="SAM" id="SignalP"/>
    </source>
</evidence>
<keyword evidence="2" id="KW-0732">Signal</keyword>
<feature type="transmembrane region" description="Helical" evidence="1">
    <location>
        <begin position="164"/>
        <end position="189"/>
    </location>
</feature>
<comment type="caution">
    <text evidence="3">The sequence shown here is derived from an EMBL/GenBank/DDBJ whole genome shotgun (WGS) entry which is preliminary data.</text>
</comment>
<evidence type="ECO:0000256" key="1">
    <source>
        <dbReference type="SAM" id="Phobius"/>
    </source>
</evidence>
<dbReference type="EMBL" id="JAIZAY010000003">
    <property type="protein sequence ID" value="KAJ8045588.1"/>
    <property type="molecule type" value="Genomic_DNA"/>
</dbReference>
<keyword evidence="4" id="KW-1185">Reference proteome</keyword>
<keyword evidence="1" id="KW-0472">Membrane</keyword>
<dbReference type="Proteomes" id="UP001152320">
    <property type="component" value="Chromosome 3"/>
</dbReference>
<keyword evidence="1" id="KW-0812">Transmembrane</keyword>
<evidence type="ECO:0000313" key="4">
    <source>
        <dbReference type="Proteomes" id="UP001152320"/>
    </source>
</evidence>
<proteinExistence type="predicted"/>
<gene>
    <name evidence="3" type="ORF">HOLleu_08625</name>
</gene>
<sequence length="190" mass="20746">MALRVLAYLTVVLGMALCAEAYYLCLAGERLSCTPPEDTPDEENRCNNITDPGPLWIKTCAEHENACFNASHTYMEGGYSYENLTFGCIYADDKDDNCEVGKSILEMKHPVAALGFRLFKEELNERGVTISNEIFETCVCKDENCNGMLQAREIADNNNRASSVVWPVIIGAMVATVALIAIGAAVSLCA</sequence>
<evidence type="ECO:0000313" key="3">
    <source>
        <dbReference type="EMBL" id="KAJ8045588.1"/>
    </source>
</evidence>
<accession>A0A9Q1CHW3</accession>
<feature type="chain" id="PRO_5040162682" evidence="2">
    <location>
        <begin position="22"/>
        <end position="190"/>
    </location>
</feature>
<reference evidence="3" key="1">
    <citation type="submission" date="2021-10" db="EMBL/GenBank/DDBJ databases">
        <title>Tropical sea cucumber genome reveals ecological adaptation and Cuvierian tubules defense mechanism.</title>
        <authorList>
            <person name="Chen T."/>
        </authorList>
    </citation>
    <scope>NUCLEOTIDE SEQUENCE</scope>
    <source>
        <strain evidence="3">Nanhai2018</strain>
        <tissue evidence="3">Muscle</tissue>
    </source>
</reference>
<name>A0A9Q1CHW3_HOLLE</name>
<protein>
    <submittedName>
        <fullName evidence="3">Uncharacterized protein</fullName>
    </submittedName>
</protein>
<keyword evidence="1" id="KW-1133">Transmembrane helix</keyword>
<organism evidence="3 4">
    <name type="scientific">Holothuria leucospilota</name>
    <name type="common">Black long sea cucumber</name>
    <name type="synonym">Mertensiothuria leucospilota</name>
    <dbReference type="NCBI Taxonomy" id="206669"/>
    <lineage>
        <taxon>Eukaryota</taxon>
        <taxon>Metazoa</taxon>
        <taxon>Echinodermata</taxon>
        <taxon>Eleutherozoa</taxon>
        <taxon>Echinozoa</taxon>
        <taxon>Holothuroidea</taxon>
        <taxon>Aspidochirotacea</taxon>
        <taxon>Aspidochirotida</taxon>
        <taxon>Holothuriidae</taxon>
        <taxon>Holothuria</taxon>
    </lineage>
</organism>